<proteinExistence type="inferred from homology"/>
<evidence type="ECO:0000313" key="7">
    <source>
        <dbReference type="Proteomes" id="UP000019364"/>
    </source>
</evidence>
<dbReference type="PANTHER" id="PTHR42759">
    <property type="entry name" value="MOXR FAMILY PROTEIN"/>
    <property type="match status" value="1"/>
</dbReference>
<feature type="domain" description="ChlI/MoxR AAA lid" evidence="5">
    <location>
        <begin position="240"/>
        <end position="297"/>
    </location>
</feature>
<dbReference type="Pfam" id="PF07726">
    <property type="entry name" value="AAA_3"/>
    <property type="match status" value="1"/>
</dbReference>
<dbReference type="EMBL" id="BAVZ01000013">
    <property type="protein sequence ID" value="GAF09652.1"/>
    <property type="molecule type" value="Genomic_DNA"/>
</dbReference>
<name>W7YMI0_9BACL</name>
<dbReference type="AlphaFoldDB" id="W7YMI0"/>
<dbReference type="SUPFAM" id="SSF52540">
    <property type="entry name" value="P-loop containing nucleoside triphosphate hydrolases"/>
    <property type="match status" value="1"/>
</dbReference>
<evidence type="ECO:0000256" key="1">
    <source>
        <dbReference type="ARBA" id="ARBA00022741"/>
    </source>
</evidence>
<comment type="caution">
    <text evidence="6">The sequence shown here is derived from an EMBL/GenBank/DDBJ whole genome shotgun (WGS) entry which is preliminary data.</text>
</comment>
<sequence length="328" mass="36686">MSTSPKQDYDFAPDLLQQMIARVSTVMVGKDTEIRRVLLAMLCGGHVLLEDVPGVGKTLLVRTMAACMGCTFGRIQFTYDLMPADITGTSVYLPHTGSFEFRPGPILSQMVLADEINRASPRTQSALLEAMEERKITVDGVTYPLPRPFLLLATQNPLHFEGTYRLPEAQLDRFFMRLSLGYPAPEQEVELLSRMQSSQLLEHMRPIMLVEEMEAMQQAVRNIYVDDSIKQAMVQVADTSRHDPRLQLGISPRGTLAWMNASQAEAYMNGRSYVIPGDMKETAPFVLAHRIVLSHASLLVGLRGEDVIQELLKQVVLLGFHPRKGIQS</sequence>
<organism evidence="6 7">
    <name type="scientific">Paenibacillus pini JCM 16418</name>
    <dbReference type="NCBI Taxonomy" id="1236976"/>
    <lineage>
        <taxon>Bacteria</taxon>
        <taxon>Bacillati</taxon>
        <taxon>Bacillota</taxon>
        <taxon>Bacilli</taxon>
        <taxon>Bacillales</taxon>
        <taxon>Paenibacillaceae</taxon>
        <taxon>Paenibacillus</taxon>
    </lineage>
</organism>
<dbReference type="Proteomes" id="UP000019364">
    <property type="component" value="Unassembled WGS sequence"/>
</dbReference>
<dbReference type="STRING" id="1236976.JCM16418_3805"/>
<accession>W7YMI0</accession>
<gene>
    <name evidence="6" type="ORF">JCM16418_3805</name>
</gene>
<dbReference type="PANTHER" id="PTHR42759:SF5">
    <property type="entry name" value="METHANOL DEHYDROGENASE REGULATOR"/>
    <property type="match status" value="1"/>
</dbReference>
<comment type="similarity">
    <text evidence="3">Belongs to the MoxR family.</text>
</comment>
<keyword evidence="1" id="KW-0547">Nucleotide-binding</keyword>
<dbReference type="Gene3D" id="1.10.8.80">
    <property type="entry name" value="Magnesium chelatase subunit I, C-Terminal domain"/>
    <property type="match status" value="1"/>
</dbReference>
<keyword evidence="7" id="KW-1185">Reference proteome</keyword>
<keyword evidence="2" id="KW-0067">ATP-binding</keyword>
<feature type="domain" description="ATPase AAA-3" evidence="4">
    <location>
        <begin position="46"/>
        <end position="176"/>
    </location>
</feature>
<dbReference type="GO" id="GO:0016887">
    <property type="term" value="F:ATP hydrolysis activity"/>
    <property type="evidence" value="ECO:0007669"/>
    <property type="project" value="InterPro"/>
</dbReference>
<dbReference type="InterPro" id="IPR027417">
    <property type="entry name" value="P-loop_NTPase"/>
</dbReference>
<dbReference type="FunFam" id="3.40.50.300:FF:000640">
    <property type="entry name" value="MoxR family ATPase"/>
    <property type="match status" value="1"/>
</dbReference>
<dbReference type="PIRSF" id="PIRSF002849">
    <property type="entry name" value="AAA_ATPase_chaperone_MoxR_prd"/>
    <property type="match status" value="1"/>
</dbReference>
<dbReference type="InterPro" id="IPR011703">
    <property type="entry name" value="ATPase_AAA-3"/>
</dbReference>
<reference evidence="6 7" key="1">
    <citation type="journal article" date="2014" name="Genome Announc.">
        <title>Draft Genome Sequence of Paenibacillus pini JCM 16418T, Isolated from the Rhizosphere of Pine Tree.</title>
        <authorList>
            <person name="Yuki M."/>
            <person name="Oshima K."/>
            <person name="Suda W."/>
            <person name="Oshida Y."/>
            <person name="Kitamura K."/>
            <person name="Iida Y."/>
            <person name="Hattori M."/>
            <person name="Ohkuma M."/>
        </authorList>
    </citation>
    <scope>NUCLEOTIDE SEQUENCE [LARGE SCALE GENOMIC DNA]</scope>
    <source>
        <strain evidence="6 7">JCM 16418</strain>
    </source>
</reference>
<protein>
    <submittedName>
        <fullName evidence="6">MoxR-like ATPases</fullName>
    </submittedName>
</protein>
<dbReference type="InterPro" id="IPR041628">
    <property type="entry name" value="ChlI/MoxR_AAA_lid"/>
</dbReference>
<evidence type="ECO:0000259" key="5">
    <source>
        <dbReference type="Pfam" id="PF17863"/>
    </source>
</evidence>
<dbReference type="eggNOG" id="COG0714">
    <property type="taxonomic scope" value="Bacteria"/>
</dbReference>
<evidence type="ECO:0000259" key="4">
    <source>
        <dbReference type="Pfam" id="PF07726"/>
    </source>
</evidence>
<evidence type="ECO:0000313" key="6">
    <source>
        <dbReference type="EMBL" id="GAF09652.1"/>
    </source>
</evidence>
<dbReference type="Gene3D" id="3.40.50.300">
    <property type="entry name" value="P-loop containing nucleotide triphosphate hydrolases"/>
    <property type="match status" value="1"/>
</dbReference>
<dbReference type="GO" id="GO:0005524">
    <property type="term" value="F:ATP binding"/>
    <property type="evidence" value="ECO:0007669"/>
    <property type="project" value="UniProtKB-KW"/>
</dbReference>
<dbReference type="Pfam" id="PF17863">
    <property type="entry name" value="AAA_lid_2"/>
    <property type="match status" value="1"/>
</dbReference>
<evidence type="ECO:0000256" key="3">
    <source>
        <dbReference type="ARBA" id="ARBA00061607"/>
    </source>
</evidence>
<evidence type="ECO:0000256" key="2">
    <source>
        <dbReference type="ARBA" id="ARBA00022840"/>
    </source>
</evidence>
<dbReference type="InterPro" id="IPR050764">
    <property type="entry name" value="CbbQ/NirQ/NorQ/GpvN"/>
</dbReference>